<name>A0ABR1K1G6_9AGAR</name>
<accession>A0ABR1K1G6</accession>
<evidence type="ECO:0000313" key="2">
    <source>
        <dbReference type="Proteomes" id="UP001498398"/>
    </source>
</evidence>
<protein>
    <submittedName>
        <fullName evidence="1">Uncharacterized protein</fullName>
    </submittedName>
</protein>
<organism evidence="1 2">
    <name type="scientific">Marasmiellus scandens</name>
    <dbReference type="NCBI Taxonomy" id="2682957"/>
    <lineage>
        <taxon>Eukaryota</taxon>
        <taxon>Fungi</taxon>
        <taxon>Dikarya</taxon>
        <taxon>Basidiomycota</taxon>
        <taxon>Agaricomycotina</taxon>
        <taxon>Agaricomycetes</taxon>
        <taxon>Agaricomycetidae</taxon>
        <taxon>Agaricales</taxon>
        <taxon>Marasmiineae</taxon>
        <taxon>Omphalotaceae</taxon>
        <taxon>Marasmiellus</taxon>
    </lineage>
</organism>
<proteinExistence type="predicted"/>
<gene>
    <name evidence="1" type="ORF">VKT23_001395</name>
</gene>
<dbReference type="Proteomes" id="UP001498398">
    <property type="component" value="Unassembled WGS sequence"/>
</dbReference>
<comment type="caution">
    <text evidence="1">The sequence shown here is derived from an EMBL/GenBank/DDBJ whole genome shotgun (WGS) entry which is preliminary data.</text>
</comment>
<reference evidence="1 2" key="1">
    <citation type="submission" date="2024-01" db="EMBL/GenBank/DDBJ databases">
        <title>A draft genome for the cacao thread blight pathogen Marasmiellus scandens.</title>
        <authorList>
            <person name="Baruah I.K."/>
            <person name="Leung J."/>
            <person name="Bukari Y."/>
            <person name="Amoako-Attah I."/>
            <person name="Meinhardt L.W."/>
            <person name="Bailey B.A."/>
            <person name="Cohen S.P."/>
        </authorList>
    </citation>
    <scope>NUCLEOTIDE SEQUENCE [LARGE SCALE GENOMIC DNA]</scope>
    <source>
        <strain evidence="1 2">GH-19</strain>
    </source>
</reference>
<keyword evidence="2" id="KW-1185">Reference proteome</keyword>
<evidence type="ECO:0000313" key="1">
    <source>
        <dbReference type="EMBL" id="KAK7469960.1"/>
    </source>
</evidence>
<sequence>MRRMERQVKERLIEVTRMKRSWSRSPDGDVEVEGGAHTIVNTALFRRFLLPILLLARCHPPAAKSSPLPSPTPTEPCSLNFVPTPISANVPVYSILDTTFIKGSVNSQVNTFVVYANPLYYQLSSLPPANWTFVC</sequence>
<dbReference type="EMBL" id="JBANRG010000002">
    <property type="protein sequence ID" value="KAK7469960.1"/>
    <property type="molecule type" value="Genomic_DNA"/>
</dbReference>